<organism evidence="1 2">
    <name type="scientific">Klebsiella pneumoniae subsp. ozaenae</name>
    <dbReference type="NCBI Taxonomy" id="574"/>
    <lineage>
        <taxon>Bacteria</taxon>
        <taxon>Pseudomonadati</taxon>
        <taxon>Pseudomonadota</taxon>
        <taxon>Gammaproteobacteria</taxon>
        <taxon>Enterobacterales</taxon>
        <taxon>Enterobacteriaceae</taxon>
        <taxon>Klebsiella/Raoultella group</taxon>
        <taxon>Klebsiella</taxon>
        <taxon>Klebsiella pneumoniae complex</taxon>
    </lineage>
</organism>
<proteinExistence type="predicted"/>
<evidence type="ECO:0000313" key="2">
    <source>
        <dbReference type="Proteomes" id="UP000255382"/>
    </source>
</evidence>
<dbReference type="EC" id="6.1.1.16" evidence="1"/>
<evidence type="ECO:0000313" key="1">
    <source>
        <dbReference type="EMBL" id="STV41456.1"/>
    </source>
</evidence>
<keyword evidence="2" id="KW-1185">Reference proteome</keyword>
<gene>
    <name evidence="1" type="primary">cysS_2</name>
    <name evidence="1" type="ORF">NCTC5050_05078</name>
</gene>
<dbReference type="GO" id="GO:0004817">
    <property type="term" value="F:cysteine-tRNA ligase activity"/>
    <property type="evidence" value="ECO:0007669"/>
    <property type="project" value="UniProtKB-EC"/>
</dbReference>
<dbReference type="AlphaFoldDB" id="A0A378BHT7"/>
<protein>
    <submittedName>
        <fullName evidence="1">Cysteinyl-tRNA synthetase</fullName>
        <ecNumber evidence="1">6.1.1.16</ecNumber>
    </submittedName>
</protein>
<keyword evidence="1" id="KW-0436">Ligase</keyword>
<dbReference type="Proteomes" id="UP000255382">
    <property type="component" value="Unassembled WGS sequence"/>
</dbReference>
<reference evidence="1 2" key="1">
    <citation type="submission" date="2018-06" db="EMBL/GenBank/DDBJ databases">
        <authorList>
            <consortium name="Pathogen Informatics"/>
            <person name="Doyle S."/>
        </authorList>
    </citation>
    <scope>NUCLEOTIDE SEQUENCE [LARGE SCALE GENOMIC DNA]</scope>
    <source>
        <strain evidence="1 2">NCTC5050</strain>
    </source>
</reference>
<dbReference type="EMBL" id="UGLZ01000005">
    <property type="protein sequence ID" value="STV41456.1"/>
    <property type="molecule type" value="Genomic_DNA"/>
</dbReference>
<name>A0A378BHT7_KLEPO</name>
<keyword evidence="1" id="KW-0030">Aminoacyl-tRNA synthetase</keyword>
<accession>A0A378BHT7</accession>
<sequence length="38" mass="4515">MLRAGTRIEVNEYKRDPLDFVLWKRAKTRRARLAITLG</sequence>